<evidence type="ECO:0000313" key="2">
    <source>
        <dbReference type="Proteomes" id="UP001242010"/>
    </source>
</evidence>
<dbReference type="Gene3D" id="3.90.190.10">
    <property type="entry name" value="Protein tyrosine phosphatase superfamily"/>
    <property type="match status" value="1"/>
</dbReference>
<organism evidence="1 2">
    <name type="scientific">Geothrix oryzae</name>
    <dbReference type="NCBI Taxonomy" id="2927975"/>
    <lineage>
        <taxon>Bacteria</taxon>
        <taxon>Pseudomonadati</taxon>
        <taxon>Acidobacteriota</taxon>
        <taxon>Holophagae</taxon>
        <taxon>Holophagales</taxon>
        <taxon>Holophagaceae</taxon>
        <taxon>Geothrix</taxon>
    </lineage>
</organism>
<dbReference type="RefSeq" id="WP_286353339.1">
    <property type="nucleotide sequence ID" value="NZ_AP027079.1"/>
</dbReference>
<evidence type="ECO:0000313" key="1">
    <source>
        <dbReference type="EMBL" id="BDU69617.1"/>
    </source>
</evidence>
<sequence length="166" mass="18165">MLRGLLPILSGLVLAASTGPIPEAVEMRPGIYILKGGATPAIYSALKQQHITHVVDLRKDGEITPQSAFVVTTLQEMKVHYMRYATSRVPPAGDLDFLRTLLKGFPKDARIVITCNNGNRAAAAICPWLILDQHLPVEEVLVASRRAGLTAPETEEAIRGYLKERL</sequence>
<name>A0ABN6UXN0_9BACT</name>
<dbReference type="Proteomes" id="UP001242010">
    <property type="component" value="Chromosome"/>
</dbReference>
<accession>A0ABN6UXN0</accession>
<keyword evidence="2" id="KW-1185">Reference proteome</keyword>
<dbReference type="EMBL" id="AP027079">
    <property type="protein sequence ID" value="BDU69617.1"/>
    <property type="molecule type" value="Genomic_DNA"/>
</dbReference>
<protein>
    <recommendedName>
        <fullName evidence="3">Protein tyrosine phosphatase</fullName>
    </recommendedName>
</protein>
<gene>
    <name evidence="1" type="ORF">GETHOR_17180</name>
</gene>
<dbReference type="InterPro" id="IPR029021">
    <property type="entry name" value="Prot-tyrosine_phosphatase-like"/>
</dbReference>
<evidence type="ECO:0008006" key="3">
    <source>
        <dbReference type="Google" id="ProtNLM"/>
    </source>
</evidence>
<dbReference type="SUPFAM" id="SSF52799">
    <property type="entry name" value="(Phosphotyrosine protein) phosphatases II"/>
    <property type="match status" value="1"/>
</dbReference>
<reference evidence="2" key="1">
    <citation type="journal article" date="2023" name="Int. J. Syst. Evol. Microbiol.">
        <title>Mesoterricola silvestris gen. nov., sp. nov., Mesoterricola sediminis sp. nov., Geothrix oryzae sp. nov., Geothrix edaphica sp. nov., Geothrix rubra sp. nov., and Geothrix limicola sp. nov., six novel members of Acidobacteriota isolated from soils.</title>
        <authorList>
            <person name="Itoh H."/>
            <person name="Sugisawa Y."/>
            <person name="Mise K."/>
            <person name="Xu Z."/>
            <person name="Kuniyasu M."/>
            <person name="Ushijima N."/>
            <person name="Kawano K."/>
            <person name="Kobayashi E."/>
            <person name="Shiratori Y."/>
            <person name="Masuda Y."/>
            <person name="Senoo K."/>
        </authorList>
    </citation>
    <scope>NUCLEOTIDE SEQUENCE [LARGE SCALE GENOMIC DNA]</scope>
    <source>
        <strain evidence="2">Red222</strain>
    </source>
</reference>
<proteinExistence type="predicted"/>